<dbReference type="InParanoid" id="A0A6P8I3S4"/>
<evidence type="ECO:0000259" key="4">
    <source>
        <dbReference type="PROSITE" id="PS50225"/>
    </source>
</evidence>
<dbReference type="InterPro" id="IPR001496">
    <property type="entry name" value="SOCS_box"/>
</dbReference>
<name>A0A6P8I3S4_ACTTE</name>
<dbReference type="Gene3D" id="1.25.40.20">
    <property type="entry name" value="Ankyrin repeat-containing domain"/>
    <property type="match status" value="2"/>
</dbReference>
<keyword evidence="2 3" id="KW-0040">ANK repeat</keyword>
<feature type="repeat" description="ANK" evidence="3">
    <location>
        <begin position="223"/>
        <end position="255"/>
    </location>
</feature>
<dbReference type="Pfam" id="PF00023">
    <property type="entry name" value="Ank"/>
    <property type="match status" value="1"/>
</dbReference>
<dbReference type="AlphaFoldDB" id="A0A6P8I3S4"/>
<protein>
    <submittedName>
        <fullName evidence="6">Ankyrin repeat and SOCS box protein 9-like</fullName>
    </submittedName>
</protein>
<dbReference type="Proteomes" id="UP000515163">
    <property type="component" value="Unplaced"/>
</dbReference>
<dbReference type="PROSITE" id="PS50088">
    <property type="entry name" value="ANK_REPEAT"/>
    <property type="match status" value="6"/>
</dbReference>
<dbReference type="PROSITE" id="PS50297">
    <property type="entry name" value="ANK_REP_REGION"/>
    <property type="match status" value="6"/>
</dbReference>
<dbReference type="PANTHER" id="PTHR24198">
    <property type="entry name" value="ANKYRIN REPEAT AND PROTEIN KINASE DOMAIN-CONTAINING PROTEIN"/>
    <property type="match status" value="1"/>
</dbReference>
<proteinExistence type="predicted"/>
<feature type="repeat" description="ANK" evidence="3">
    <location>
        <begin position="190"/>
        <end position="222"/>
    </location>
</feature>
<gene>
    <name evidence="6" type="primary">LOC116298263</name>
</gene>
<dbReference type="Pfam" id="PF12796">
    <property type="entry name" value="Ank_2"/>
    <property type="match status" value="3"/>
</dbReference>
<feature type="repeat" description="ANK" evidence="3">
    <location>
        <begin position="113"/>
        <end position="145"/>
    </location>
</feature>
<evidence type="ECO:0000256" key="1">
    <source>
        <dbReference type="ARBA" id="ARBA00022737"/>
    </source>
</evidence>
<keyword evidence="1" id="KW-0677">Repeat</keyword>
<dbReference type="KEGG" id="aten:116298263"/>
<organism evidence="5 6">
    <name type="scientific">Actinia tenebrosa</name>
    <name type="common">Australian red waratah sea anemone</name>
    <dbReference type="NCBI Taxonomy" id="6105"/>
    <lineage>
        <taxon>Eukaryota</taxon>
        <taxon>Metazoa</taxon>
        <taxon>Cnidaria</taxon>
        <taxon>Anthozoa</taxon>
        <taxon>Hexacorallia</taxon>
        <taxon>Actiniaria</taxon>
        <taxon>Actiniidae</taxon>
        <taxon>Actinia</taxon>
    </lineage>
</organism>
<dbReference type="SUPFAM" id="SSF48403">
    <property type="entry name" value="Ankyrin repeat"/>
    <property type="match status" value="1"/>
</dbReference>
<feature type="repeat" description="ANK" evidence="3">
    <location>
        <begin position="156"/>
        <end position="188"/>
    </location>
</feature>
<feature type="repeat" description="ANK" evidence="3">
    <location>
        <begin position="47"/>
        <end position="79"/>
    </location>
</feature>
<dbReference type="PRINTS" id="PR01415">
    <property type="entry name" value="ANKYRIN"/>
</dbReference>
<dbReference type="PROSITE" id="PS50225">
    <property type="entry name" value="SOCS"/>
    <property type="match status" value="1"/>
</dbReference>
<dbReference type="OrthoDB" id="5953190at2759"/>
<evidence type="ECO:0000256" key="2">
    <source>
        <dbReference type="ARBA" id="ARBA00023043"/>
    </source>
</evidence>
<sequence>MAAVVHERQLNERFVRLKLLVKAIRKGNITEAKDLLNAGVNVNCMAGGVTPLHVAAAHDHVECAEFLLQNGAKVNQTIADFTTPLHVAARFDSLACVVLFINHGADVNAVTKEGMSPLHLAARNGHLKTAEVLMAKGAEADFALKSPHPQSRSHGENLTPLHFSARHNHPECIKILARYGGDLNRPSGKSLATPLHLAVQHKHLACSSALVSYGANVNAADFKGNTPLHVASTVDDIETTELLLQAGADVDYYNNVGKQPIDLGSATIKSFLEPLVGQPRSLMFLCVLAIRKELHFNQSRNSIEEWVPYLPLPETIKDKLCFKDVLNIVS</sequence>
<feature type="domain" description="SOCS box" evidence="4">
    <location>
        <begin position="278"/>
        <end position="320"/>
    </location>
</feature>
<dbReference type="GeneID" id="116298263"/>
<keyword evidence="5" id="KW-1185">Reference proteome</keyword>
<evidence type="ECO:0000313" key="6">
    <source>
        <dbReference type="RefSeq" id="XP_031562513.1"/>
    </source>
</evidence>
<evidence type="ECO:0000256" key="3">
    <source>
        <dbReference type="PROSITE-ProRule" id="PRU00023"/>
    </source>
</evidence>
<dbReference type="SMART" id="SM00248">
    <property type="entry name" value="ANK"/>
    <property type="match status" value="7"/>
</dbReference>
<dbReference type="InterPro" id="IPR036770">
    <property type="entry name" value="Ankyrin_rpt-contain_sf"/>
</dbReference>
<accession>A0A6P8I3S4</accession>
<dbReference type="RefSeq" id="XP_031562513.1">
    <property type="nucleotide sequence ID" value="XM_031706653.1"/>
</dbReference>
<dbReference type="PANTHER" id="PTHR24198:SF165">
    <property type="entry name" value="ANKYRIN REPEAT-CONTAINING PROTEIN-RELATED"/>
    <property type="match status" value="1"/>
</dbReference>
<feature type="repeat" description="ANK" evidence="3">
    <location>
        <begin position="80"/>
        <end position="112"/>
    </location>
</feature>
<evidence type="ECO:0000313" key="5">
    <source>
        <dbReference type="Proteomes" id="UP000515163"/>
    </source>
</evidence>
<reference evidence="6" key="1">
    <citation type="submission" date="2025-08" db="UniProtKB">
        <authorList>
            <consortium name="RefSeq"/>
        </authorList>
    </citation>
    <scope>IDENTIFICATION</scope>
    <source>
        <tissue evidence="6">Tentacle</tissue>
    </source>
</reference>
<dbReference type="InterPro" id="IPR002110">
    <property type="entry name" value="Ankyrin_rpt"/>
</dbReference>